<proteinExistence type="predicted"/>
<dbReference type="AlphaFoldDB" id="A0A7W8ALD9"/>
<organism evidence="1 2">
    <name type="scientific">Pseudochrobactrum saccharolyticum</name>
    <dbReference type="NCBI Taxonomy" id="354352"/>
    <lineage>
        <taxon>Bacteria</taxon>
        <taxon>Pseudomonadati</taxon>
        <taxon>Pseudomonadota</taxon>
        <taxon>Alphaproteobacteria</taxon>
        <taxon>Hyphomicrobiales</taxon>
        <taxon>Brucellaceae</taxon>
        <taxon>Pseudochrobactrum</taxon>
    </lineage>
</organism>
<protein>
    <submittedName>
        <fullName evidence="1">Uncharacterized protein</fullName>
    </submittedName>
</protein>
<name>A0A7W8ALD9_9HYPH</name>
<keyword evidence="2" id="KW-1185">Reference proteome</keyword>
<dbReference type="Proteomes" id="UP000531231">
    <property type="component" value="Unassembled WGS sequence"/>
</dbReference>
<gene>
    <name evidence="1" type="ORF">HNQ68_002564</name>
</gene>
<evidence type="ECO:0000313" key="1">
    <source>
        <dbReference type="EMBL" id="MBB5092019.1"/>
    </source>
</evidence>
<dbReference type="RefSeq" id="WP_170265284.1">
    <property type="nucleotide sequence ID" value="NZ_JACHIL010000004.1"/>
</dbReference>
<evidence type="ECO:0000313" key="2">
    <source>
        <dbReference type="Proteomes" id="UP000531231"/>
    </source>
</evidence>
<comment type="caution">
    <text evidence="1">The sequence shown here is derived from an EMBL/GenBank/DDBJ whole genome shotgun (WGS) entry which is preliminary data.</text>
</comment>
<accession>A0A7W8ALD9</accession>
<reference evidence="1 2" key="1">
    <citation type="submission" date="2020-08" db="EMBL/GenBank/DDBJ databases">
        <title>Genomic Encyclopedia of Type Strains, Phase IV (KMG-IV): sequencing the most valuable type-strain genomes for metagenomic binning, comparative biology and taxonomic classification.</title>
        <authorList>
            <person name="Goeker M."/>
        </authorList>
    </citation>
    <scope>NUCLEOTIDE SEQUENCE [LARGE SCALE GENOMIC DNA]</scope>
    <source>
        <strain evidence="1 2">DSM 25620</strain>
    </source>
</reference>
<sequence>MNIKISLNLCPVAAAPVSGVINPAPVTFMAGTAPIEAVVSSSELFLRALR</sequence>
<dbReference type="EMBL" id="JACHIL010000004">
    <property type="protein sequence ID" value="MBB5092019.1"/>
    <property type="molecule type" value="Genomic_DNA"/>
</dbReference>